<dbReference type="Pfam" id="PF13442">
    <property type="entry name" value="Cytochrome_CBB3"/>
    <property type="match status" value="1"/>
</dbReference>
<dbReference type="InterPro" id="IPR009056">
    <property type="entry name" value="Cyt_c-like_dom"/>
</dbReference>
<gene>
    <name evidence="6" type="ORF">RJG57_03530</name>
</gene>
<keyword evidence="2 4" id="KW-0479">Metal-binding</keyword>
<proteinExistence type="predicted"/>
<protein>
    <submittedName>
        <fullName evidence="6">Cytochrome c</fullName>
    </submittedName>
</protein>
<dbReference type="GO" id="GO:0020037">
    <property type="term" value="F:heme binding"/>
    <property type="evidence" value="ECO:0007669"/>
    <property type="project" value="InterPro"/>
</dbReference>
<keyword evidence="3 4" id="KW-0408">Iron</keyword>
<keyword evidence="1 4" id="KW-0349">Heme</keyword>
<evidence type="ECO:0000256" key="1">
    <source>
        <dbReference type="ARBA" id="ARBA00022617"/>
    </source>
</evidence>
<dbReference type="EMBL" id="CP134852">
    <property type="protein sequence ID" value="WNL26704.1"/>
    <property type="molecule type" value="Genomic_DNA"/>
</dbReference>
<dbReference type="InterPro" id="IPR051459">
    <property type="entry name" value="Cytochrome_c-type_DH"/>
</dbReference>
<reference evidence="6" key="1">
    <citation type="submission" date="2023-09" db="EMBL/GenBank/DDBJ databases">
        <title>Arcobacter tbilisiensis sp. nov. isolated from chicken meat in Tbilisi, Georgia.</title>
        <authorList>
            <person name="Matthias R."/>
            <person name="Zautner A.E."/>
        </authorList>
    </citation>
    <scope>NUCLEOTIDE SEQUENCE</scope>
    <source>
        <strain evidence="6">LEO 70</strain>
    </source>
</reference>
<dbReference type="InterPro" id="IPR036909">
    <property type="entry name" value="Cyt_c-like_dom_sf"/>
</dbReference>
<evidence type="ECO:0000256" key="4">
    <source>
        <dbReference type="PROSITE-ProRule" id="PRU00433"/>
    </source>
</evidence>
<accession>A0AA96IDV5</accession>
<evidence type="ECO:0000313" key="6">
    <source>
        <dbReference type="EMBL" id="WNL26704.1"/>
    </source>
</evidence>
<dbReference type="SUPFAM" id="SSF46626">
    <property type="entry name" value="Cytochrome c"/>
    <property type="match status" value="1"/>
</dbReference>
<evidence type="ECO:0000259" key="5">
    <source>
        <dbReference type="PROSITE" id="PS51007"/>
    </source>
</evidence>
<feature type="domain" description="Cytochrome c" evidence="5">
    <location>
        <begin position="30"/>
        <end position="123"/>
    </location>
</feature>
<organism evidence="6">
    <name type="scientific">Arcobacter sp. AZ-2023</name>
    <dbReference type="NCBI Taxonomy" id="3074453"/>
    <lineage>
        <taxon>Bacteria</taxon>
        <taxon>Pseudomonadati</taxon>
        <taxon>Campylobacterota</taxon>
        <taxon>Epsilonproteobacteria</taxon>
        <taxon>Campylobacterales</taxon>
        <taxon>Arcobacteraceae</taxon>
        <taxon>Arcobacter</taxon>
    </lineage>
</organism>
<dbReference type="GO" id="GO:0009055">
    <property type="term" value="F:electron transfer activity"/>
    <property type="evidence" value="ECO:0007669"/>
    <property type="project" value="InterPro"/>
</dbReference>
<evidence type="ECO:0000256" key="3">
    <source>
        <dbReference type="ARBA" id="ARBA00023004"/>
    </source>
</evidence>
<dbReference type="PANTHER" id="PTHR35008:SF4">
    <property type="entry name" value="BLL4482 PROTEIN"/>
    <property type="match status" value="1"/>
</dbReference>
<sequence>MSLIVIFFIIVIFIIFSNRNNDTGRWYSEKQVKLGEQVFLKNCASCHGEKAEKTINWKKTLSDGSYPPPPLNDTAHAWHHPKWQLIEIITNGGAKYDGKMPPFKNILTNEEKEDAIAYFQSLWSDEFYNLWLEGGGLKRKVRDKRLSPTKSFFILNRSKLSFN</sequence>
<dbReference type="GO" id="GO:0046872">
    <property type="term" value="F:metal ion binding"/>
    <property type="evidence" value="ECO:0007669"/>
    <property type="project" value="UniProtKB-KW"/>
</dbReference>
<dbReference type="PROSITE" id="PS51007">
    <property type="entry name" value="CYTC"/>
    <property type="match status" value="1"/>
</dbReference>
<evidence type="ECO:0000256" key="2">
    <source>
        <dbReference type="ARBA" id="ARBA00022723"/>
    </source>
</evidence>
<dbReference type="Gene3D" id="1.10.760.10">
    <property type="entry name" value="Cytochrome c-like domain"/>
    <property type="match status" value="1"/>
</dbReference>
<dbReference type="AlphaFoldDB" id="A0AA96IDV5"/>
<dbReference type="PANTHER" id="PTHR35008">
    <property type="entry name" value="BLL4482 PROTEIN-RELATED"/>
    <property type="match status" value="1"/>
</dbReference>
<name>A0AA96IDV5_9BACT</name>